<dbReference type="AlphaFoldDB" id="A0A835Y6S9"/>
<sequence length="527" mass="53334">MEAALIARLEKAVERLEKLEVGPAARVVASGSAPAATAAAPAPSGGGANAASALAEWDHLVSEHLGPVNALAPKLPAEAQQSLQAFTRALQACRRVIEVSAVAKKPEGPSELQALLAPVAEAMGAVAAAAEARRVTCVNHLRVLAEAVAGLGFLAYTGPGAGMPPPRQLVADAWQSAEFYSNKLMMEFRGKDDSQVEWAKALKAFMQQLEQFVVRNCPTGLRFDPNGKPLAAALAGAPSTSAPAPAASAPAPAPAPARKPGPPPPPPPGPPPKPLSPEELSKAGGGAGAKAGGGDVSKLFAELSKGEGITSGLRKVTDDMKAKNRPDRTGAVPGGSGSGAAAAGAAAGGPAKAAPVGPPKLELQGAKWVVENHVGRSDLVIENDAPKNSIYVYGCRDSVLQVEGKVNAISLDKCVKVGVVFGDVISVVEAVNCNSIQLQVTGSVPTLSVEKTDGAQLYVSKKCAADPNFQVVTAKCSAVNVVVIPDPEGAAGGAEPEDPVEHAVPEQFISTFQGGKLVTVAAAHSGA</sequence>
<dbReference type="InterPro" id="IPR036222">
    <property type="entry name" value="CAP_N_sf"/>
</dbReference>
<dbReference type="SUPFAM" id="SSF101278">
    <property type="entry name" value="N-terminal domain of adenylylcyclase associated protein, CAP"/>
    <property type="match status" value="1"/>
</dbReference>
<dbReference type="OrthoDB" id="1601at2759"/>
<dbReference type="PROSITE" id="PS01088">
    <property type="entry name" value="CAP_1"/>
    <property type="match status" value="1"/>
</dbReference>
<keyword evidence="6" id="KW-1185">Reference proteome</keyword>
<dbReference type="GO" id="GO:0005737">
    <property type="term" value="C:cytoplasm"/>
    <property type="evidence" value="ECO:0007669"/>
    <property type="project" value="TreeGrafter"/>
</dbReference>
<dbReference type="InterPro" id="IPR016098">
    <property type="entry name" value="CAP/MinC_C"/>
</dbReference>
<evidence type="ECO:0000313" key="6">
    <source>
        <dbReference type="Proteomes" id="UP000612055"/>
    </source>
</evidence>
<dbReference type="PANTHER" id="PTHR10652">
    <property type="entry name" value="ADENYLYL CYCLASE-ASSOCIATED PROTEIN"/>
    <property type="match status" value="1"/>
</dbReference>
<dbReference type="SUPFAM" id="SSF69340">
    <property type="entry name" value="C-terminal domain of adenylylcyclase associated protein"/>
    <property type="match status" value="1"/>
</dbReference>
<feature type="region of interest" description="Disordered" evidence="3">
    <location>
        <begin position="312"/>
        <end position="356"/>
    </location>
</feature>
<accession>A0A835Y6S9</accession>
<proteinExistence type="inferred from homology"/>
<feature type="compositionally biased region" description="Pro residues" evidence="3">
    <location>
        <begin position="251"/>
        <end position="275"/>
    </location>
</feature>
<protein>
    <recommendedName>
        <fullName evidence="2">Adenylyl cyclase-associated protein</fullName>
    </recommendedName>
</protein>
<dbReference type="InterPro" id="IPR013992">
    <property type="entry name" value="Adenylate_cyclase-assoc_CAP_N"/>
</dbReference>
<dbReference type="InterPro" id="IPR053950">
    <property type="entry name" value="CAP_N"/>
</dbReference>
<dbReference type="SMART" id="SM00673">
    <property type="entry name" value="CARP"/>
    <property type="match status" value="2"/>
</dbReference>
<gene>
    <name evidence="5" type="ORF">HYH03_005069</name>
</gene>
<feature type="region of interest" description="Disordered" evidence="3">
    <location>
        <begin position="232"/>
        <end position="292"/>
    </location>
</feature>
<dbReference type="InterPro" id="IPR006599">
    <property type="entry name" value="CARP_motif"/>
</dbReference>
<dbReference type="InterPro" id="IPR018106">
    <property type="entry name" value="CAP_CS_N"/>
</dbReference>
<dbReference type="GO" id="GO:0003779">
    <property type="term" value="F:actin binding"/>
    <property type="evidence" value="ECO:0007669"/>
    <property type="project" value="InterPro"/>
</dbReference>
<name>A0A835Y6S9_9CHLO</name>
<dbReference type="GO" id="GO:0007015">
    <property type="term" value="P:actin filament organization"/>
    <property type="evidence" value="ECO:0007669"/>
    <property type="project" value="TreeGrafter"/>
</dbReference>
<dbReference type="Gene3D" id="2.160.20.70">
    <property type="match status" value="1"/>
</dbReference>
<dbReference type="InterPro" id="IPR001837">
    <property type="entry name" value="Adenylate_cyclase-assoc_CAP"/>
</dbReference>
<evidence type="ECO:0000259" key="4">
    <source>
        <dbReference type="PROSITE" id="PS51329"/>
    </source>
</evidence>
<dbReference type="EMBL" id="JAEHOE010000016">
    <property type="protein sequence ID" value="KAG2497073.1"/>
    <property type="molecule type" value="Genomic_DNA"/>
</dbReference>
<evidence type="ECO:0000313" key="5">
    <source>
        <dbReference type="EMBL" id="KAG2497073.1"/>
    </source>
</evidence>
<feature type="compositionally biased region" description="Gly residues" evidence="3">
    <location>
        <begin position="283"/>
        <end position="292"/>
    </location>
</feature>
<dbReference type="PROSITE" id="PS51329">
    <property type="entry name" value="C_CAP_COFACTOR_C"/>
    <property type="match status" value="1"/>
</dbReference>
<dbReference type="GO" id="GO:0008179">
    <property type="term" value="F:adenylate cyclase binding"/>
    <property type="evidence" value="ECO:0007669"/>
    <property type="project" value="TreeGrafter"/>
</dbReference>
<feature type="compositionally biased region" description="Low complexity" evidence="3">
    <location>
        <begin position="232"/>
        <end position="250"/>
    </location>
</feature>
<dbReference type="Pfam" id="PF21938">
    <property type="entry name" value="CAP_N"/>
    <property type="match status" value="1"/>
</dbReference>
<dbReference type="PANTHER" id="PTHR10652:SF0">
    <property type="entry name" value="ADENYLYL CYCLASE-ASSOCIATED PROTEIN"/>
    <property type="match status" value="1"/>
</dbReference>
<comment type="caution">
    <text evidence="5">The sequence shown here is derived from an EMBL/GenBank/DDBJ whole genome shotgun (WGS) entry which is preliminary data.</text>
</comment>
<evidence type="ECO:0000256" key="1">
    <source>
        <dbReference type="ARBA" id="ARBA00007659"/>
    </source>
</evidence>
<dbReference type="GO" id="GO:0019933">
    <property type="term" value="P:cAMP-mediated signaling"/>
    <property type="evidence" value="ECO:0007669"/>
    <property type="project" value="TreeGrafter"/>
</dbReference>
<organism evidence="5 6">
    <name type="scientific">Edaphochlamys debaryana</name>
    <dbReference type="NCBI Taxonomy" id="47281"/>
    <lineage>
        <taxon>Eukaryota</taxon>
        <taxon>Viridiplantae</taxon>
        <taxon>Chlorophyta</taxon>
        <taxon>core chlorophytes</taxon>
        <taxon>Chlorophyceae</taxon>
        <taxon>CS clade</taxon>
        <taxon>Chlamydomonadales</taxon>
        <taxon>Chlamydomonadales incertae sedis</taxon>
        <taxon>Edaphochlamys</taxon>
    </lineage>
</organism>
<dbReference type="Pfam" id="PF01213">
    <property type="entry name" value="CAP_N-CM"/>
    <property type="match status" value="1"/>
</dbReference>
<feature type="compositionally biased region" description="Low complexity" evidence="3">
    <location>
        <begin position="339"/>
        <end position="355"/>
    </location>
</feature>
<dbReference type="Gene3D" id="1.25.40.330">
    <property type="entry name" value="Adenylate cyclase-associated CAP, N-terminal domain"/>
    <property type="match status" value="1"/>
</dbReference>
<dbReference type="InterPro" id="IPR017901">
    <property type="entry name" value="C-CAP_CF_C-like"/>
</dbReference>
<reference evidence="5" key="1">
    <citation type="journal article" date="2020" name="bioRxiv">
        <title>Comparative genomics of Chlamydomonas.</title>
        <authorList>
            <person name="Craig R.J."/>
            <person name="Hasan A.R."/>
            <person name="Ness R.W."/>
            <person name="Keightley P.D."/>
        </authorList>
    </citation>
    <scope>NUCLEOTIDE SEQUENCE</scope>
    <source>
        <strain evidence="5">CCAP 11/70</strain>
    </source>
</reference>
<comment type="similarity">
    <text evidence="1 2">Belongs to the CAP family.</text>
</comment>
<evidence type="ECO:0000256" key="3">
    <source>
        <dbReference type="SAM" id="MobiDB-lite"/>
    </source>
</evidence>
<dbReference type="Pfam" id="PF08603">
    <property type="entry name" value="CAP_C"/>
    <property type="match status" value="1"/>
</dbReference>
<dbReference type="InterPro" id="IPR036223">
    <property type="entry name" value="CAP_C_sf"/>
</dbReference>
<dbReference type="Proteomes" id="UP000612055">
    <property type="component" value="Unassembled WGS sequence"/>
</dbReference>
<feature type="domain" description="C-CAP/cofactor C-like" evidence="4">
    <location>
        <begin position="358"/>
        <end position="504"/>
    </location>
</feature>
<dbReference type="InterPro" id="IPR013912">
    <property type="entry name" value="Adenylate_cyclase-assoc_CAP_C"/>
</dbReference>
<feature type="compositionally biased region" description="Basic and acidic residues" evidence="3">
    <location>
        <begin position="315"/>
        <end position="328"/>
    </location>
</feature>
<evidence type="ECO:0000256" key="2">
    <source>
        <dbReference type="RuleBase" id="RU000647"/>
    </source>
</evidence>